<evidence type="ECO:0000256" key="1">
    <source>
        <dbReference type="SAM" id="MobiDB-lite"/>
    </source>
</evidence>
<gene>
    <name evidence="2" type="ORF">MKZ38_006070</name>
</gene>
<dbReference type="EMBL" id="JAKWBI020000369">
    <property type="protein sequence ID" value="KAJ2895880.1"/>
    <property type="molecule type" value="Genomic_DNA"/>
</dbReference>
<evidence type="ECO:0000313" key="2">
    <source>
        <dbReference type="EMBL" id="KAJ2895880.1"/>
    </source>
</evidence>
<organism evidence="2 3">
    <name type="scientific">Zalerion maritima</name>
    <dbReference type="NCBI Taxonomy" id="339359"/>
    <lineage>
        <taxon>Eukaryota</taxon>
        <taxon>Fungi</taxon>
        <taxon>Dikarya</taxon>
        <taxon>Ascomycota</taxon>
        <taxon>Pezizomycotina</taxon>
        <taxon>Sordariomycetes</taxon>
        <taxon>Lulworthiomycetidae</taxon>
        <taxon>Lulworthiales</taxon>
        <taxon>Lulworthiaceae</taxon>
        <taxon>Zalerion</taxon>
    </lineage>
</organism>
<feature type="region of interest" description="Disordered" evidence="1">
    <location>
        <begin position="1"/>
        <end position="23"/>
    </location>
</feature>
<dbReference type="AlphaFoldDB" id="A0AAD5WNM8"/>
<proteinExistence type="predicted"/>
<accession>A0AAD5WNM8</accession>
<sequence>MPTPVSPPSDIQGATGGKLGSMLQNGGLTNTQCSFGLNKNTSLCNNQWSPIYLIYRENGRDSHVVWYGSVTVLALDPLRDGPGLTKLPQLCDDIDAGLQGEDPVQNPMGPYEVQHQAREGRENGPWGSGVPPPWFLRDHMLPIPVHSSGDEVDD</sequence>
<protein>
    <submittedName>
        <fullName evidence="2">Uncharacterized protein</fullName>
    </submittedName>
</protein>
<evidence type="ECO:0000313" key="3">
    <source>
        <dbReference type="Proteomes" id="UP001201980"/>
    </source>
</evidence>
<name>A0AAD5WNM8_9PEZI</name>
<keyword evidence="3" id="KW-1185">Reference proteome</keyword>
<reference evidence="2" key="1">
    <citation type="submission" date="2022-07" db="EMBL/GenBank/DDBJ databases">
        <title>Draft genome sequence of Zalerion maritima ATCC 34329, a (micro)plastics degrading marine fungus.</title>
        <authorList>
            <person name="Paco A."/>
            <person name="Goncalves M.F.M."/>
            <person name="Rocha-Santos T.A.P."/>
            <person name="Alves A."/>
        </authorList>
    </citation>
    <scope>NUCLEOTIDE SEQUENCE</scope>
    <source>
        <strain evidence="2">ATCC 34329</strain>
    </source>
</reference>
<dbReference type="Proteomes" id="UP001201980">
    <property type="component" value="Unassembled WGS sequence"/>
</dbReference>
<comment type="caution">
    <text evidence="2">The sequence shown here is derived from an EMBL/GenBank/DDBJ whole genome shotgun (WGS) entry which is preliminary data.</text>
</comment>